<protein>
    <submittedName>
        <fullName evidence="2">Mucin-associated surface protein (MASP), putative</fullName>
    </submittedName>
</protein>
<comment type="caution">
    <text evidence="2">The sequence shown here is derived from an EMBL/GenBank/DDBJ whole genome shotgun (WGS) entry which is preliminary data.</text>
</comment>
<dbReference type="GeneID" id="3536401"/>
<dbReference type="EMBL" id="AAHK01001657">
    <property type="protein sequence ID" value="EAN84554.1"/>
    <property type="molecule type" value="Genomic_DNA"/>
</dbReference>
<feature type="non-terminal residue" evidence="2">
    <location>
        <position position="46"/>
    </location>
</feature>
<accession>Q4CW99</accession>
<dbReference type="KEGG" id="tcr:511611.50"/>
<sequence length="46" mass="4871">MMMTGRVLLVCALCVLWCGAGWVYAREFENNALGGCMASGALGASW</sequence>
<evidence type="ECO:0000313" key="3">
    <source>
        <dbReference type="Proteomes" id="UP000002296"/>
    </source>
</evidence>
<keyword evidence="3" id="KW-1185">Reference proteome</keyword>
<feature type="chain" id="PRO_5004236291" evidence="1">
    <location>
        <begin position="26"/>
        <end position="46"/>
    </location>
</feature>
<keyword evidence="1" id="KW-0732">Signal</keyword>
<evidence type="ECO:0000256" key="1">
    <source>
        <dbReference type="SAM" id="SignalP"/>
    </source>
</evidence>
<reference evidence="2 3" key="1">
    <citation type="journal article" date="2005" name="Science">
        <title>The genome sequence of Trypanosoma cruzi, etiologic agent of Chagas disease.</title>
        <authorList>
            <person name="El-Sayed N.M."/>
            <person name="Myler P.J."/>
            <person name="Bartholomeu D.C."/>
            <person name="Nilsson D."/>
            <person name="Aggarwal G."/>
            <person name="Tran A.N."/>
            <person name="Ghedin E."/>
            <person name="Worthey E.A."/>
            <person name="Delcher A.L."/>
            <person name="Blandin G."/>
            <person name="Westenberger S.J."/>
            <person name="Caler E."/>
            <person name="Cerqueira G.C."/>
            <person name="Branche C."/>
            <person name="Haas B."/>
            <person name="Anupama A."/>
            <person name="Arner E."/>
            <person name="Aslund L."/>
            <person name="Attipoe P."/>
            <person name="Bontempi E."/>
            <person name="Bringaud F."/>
            <person name="Burton P."/>
            <person name="Cadag E."/>
            <person name="Campbell D.A."/>
            <person name="Carrington M."/>
            <person name="Crabtree J."/>
            <person name="Darban H."/>
            <person name="da Silveira J.F."/>
            <person name="de Jong P."/>
            <person name="Edwards K."/>
            <person name="Englund P.T."/>
            <person name="Fazelina G."/>
            <person name="Feldblyum T."/>
            <person name="Ferella M."/>
            <person name="Frasch A.C."/>
            <person name="Gull K."/>
            <person name="Horn D."/>
            <person name="Hou L."/>
            <person name="Huang Y."/>
            <person name="Kindlund E."/>
            <person name="Klingbeil M."/>
            <person name="Kluge S."/>
            <person name="Koo H."/>
            <person name="Lacerda D."/>
            <person name="Levin M.J."/>
            <person name="Lorenzi H."/>
            <person name="Louie T."/>
            <person name="Machado C.R."/>
            <person name="McCulloch R."/>
            <person name="McKenna A."/>
            <person name="Mizuno Y."/>
            <person name="Mottram J.C."/>
            <person name="Nelson S."/>
            <person name="Ochaya S."/>
            <person name="Osoegawa K."/>
            <person name="Pai G."/>
            <person name="Parsons M."/>
            <person name="Pentony M."/>
            <person name="Pettersson U."/>
            <person name="Pop M."/>
            <person name="Ramirez J.L."/>
            <person name="Rinta J."/>
            <person name="Robertson L."/>
            <person name="Salzberg S.L."/>
            <person name="Sanchez D.O."/>
            <person name="Seyler A."/>
            <person name="Sharma R."/>
            <person name="Shetty J."/>
            <person name="Simpson A.J."/>
            <person name="Sisk E."/>
            <person name="Tammi M.T."/>
            <person name="Tarleton R."/>
            <person name="Teixeira S."/>
            <person name="Van Aken S."/>
            <person name="Vogt C."/>
            <person name="Ward P.N."/>
            <person name="Wickstead B."/>
            <person name="Wortman J."/>
            <person name="White O."/>
            <person name="Fraser C.M."/>
            <person name="Stuart K.D."/>
            <person name="Andersson B."/>
        </authorList>
    </citation>
    <scope>NUCLEOTIDE SEQUENCE [LARGE SCALE GENOMIC DNA]</scope>
    <source>
        <strain evidence="2 3">CL Brener</strain>
    </source>
</reference>
<gene>
    <name evidence="2" type="ORF">Tc00.1047053511611.50</name>
</gene>
<evidence type="ECO:0000313" key="2">
    <source>
        <dbReference type="EMBL" id="EAN84554.1"/>
    </source>
</evidence>
<organism evidence="2 3">
    <name type="scientific">Trypanosoma cruzi (strain CL Brener)</name>
    <dbReference type="NCBI Taxonomy" id="353153"/>
    <lineage>
        <taxon>Eukaryota</taxon>
        <taxon>Discoba</taxon>
        <taxon>Euglenozoa</taxon>
        <taxon>Kinetoplastea</taxon>
        <taxon>Metakinetoplastina</taxon>
        <taxon>Trypanosomatida</taxon>
        <taxon>Trypanosomatidae</taxon>
        <taxon>Trypanosoma</taxon>
        <taxon>Schizotrypanum</taxon>
    </lineage>
</organism>
<name>Q4CW99_TRYCC</name>
<dbReference type="AlphaFoldDB" id="Q4CW99"/>
<dbReference type="Proteomes" id="UP000002296">
    <property type="component" value="Unassembled WGS sequence"/>
</dbReference>
<dbReference type="RefSeq" id="XP_806405.1">
    <property type="nucleotide sequence ID" value="XM_801312.1"/>
</dbReference>
<feature type="signal peptide" evidence="1">
    <location>
        <begin position="1"/>
        <end position="25"/>
    </location>
</feature>
<proteinExistence type="predicted"/>
<dbReference type="PaxDb" id="353153-Q4CW99"/>
<dbReference type="InParanoid" id="Q4CW99"/>